<feature type="compositionally biased region" description="Polar residues" evidence="1">
    <location>
        <begin position="1"/>
        <end position="11"/>
    </location>
</feature>
<keyword evidence="3" id="KW-1185">Reference proteome</keyword>
<evidence type="ECO:0000256" key="1">
    <source>
        <dbReference type="SAM" id="MobiDB-lite"/>
    </source>
</evidence>
<feature type="region of interest" description="Disordered" evidence="1">
    <location>
        <begin position="1"/>
        <end position="25"/>
    </location>
</feature>
<proteinExistence type="predicted"/>
<gene>
    <name evidence="2" type="ORF">QBC46DRAFT_412880</name>
</gene>
<comment type="caution">
    <text evidence="2">The sequence shown here is derived from an EMBL/GenBank/DDBJ whole genome shotgun (WGS) entry which is preliminary data.</text>
</comment>
<evidence type="ECO:0000313" key="3">
    <source>
        <dbReference type="Proteomes" id="UP001303473"/>
    </source>
</evidence>
<protein>
    <submittedName>
        <fullName evidence="2">Uncharacterized protein</fullName>
    </submittedName>
</protein>
<evidence type="ECO:0000313" key="2">
    <source>
        <dbReference type="EMBL" id="KAK3935619.1"/>
    </source>
</evidence>
<dbReference type="Proteomes" id="UP001303473">
    <property type="component" value="Unassembled WGS sequence"/>
</dbReference>
<name>A0AAN6MYC2_9PEZI</name>
<dbReference type="AlphaFoldDB" id="A0AAN6MYC2"/>
<reference evidence="3" key="1">
    <citation type="journal article" date="2023" name="Mol. Phylogenet. Evol.">
        <title>Genome-scale phylogeny and comparative genomics of the fungal order Sordariales.</title>
        <authorList>
            <person name="Hensen N."/>
            <person name="Bonometti L."/>
            <person name="Westerberg I."/>
            <person name="Brannstrom I.O."/>
            <person name="Guillou S."/>
            <person name="Cros-Aarteil S."/>
            <person name="Calhoun S."/>
            <person name="Haridas S."/>
            <person name="Kuo A."/>
            <person name="Mondo S."/>
            <person name="Pangilinan J."/>
            <person name="Riley R."/>
            <person name="LaButti K."/>
            <person name="Andreopoulos B."/>
            <person name="Lipzen A."/>
            <person name="Chen C."/>
            <person name="Yan M."/>
            <person name="Daum C."/>
            <person name="Ng V."/>
            <person name="Clum A."/>
            <person name="Steindorff A."/>
            <person name="Ohm R.A."/>
            <person name="Martin F."/>
            <person name="Silar P."/>
            <person name="Natvig D.O."/>
            <person name="Lalanne C."/>
            <person name="Gautier V."/>
            <person name="Ament-Velasquez S.L."/>
            <person name="Kruys A."/>
            <person name="Hutchinson M.I."/>
            <person name="Powell A.J."/>
            <person name="Barry K."/>
            <person name="Miller A.N."/>
            <person name="Grigoriev I.V."/>
            <person name="Debuchy R."/>
            <person name="Gladieux P."/>
            <person name="Hiltunen Thoren M."/>
            <person name="Johannesson H."/>
        </authorList>
    </citation>
    <scope>NUCLEOTIDE SEQUENCE [LARGE SCALE GENOMIC DNA]</scope>
    <source>
        <strain evidence="3">CBS 340.73</strain>
    </source>
</reference>
<sequence length="208" mass="24335">MASVGTGQNDDSGAKKGTPVQSVADEEANHAEDITRYIQTQKLKIKHDLATKLKALAEGHLTAYNAEERRWKQWDLEQKTLIALEVKLNNTRSVWLKQKWAKLKYLCSSRRMYSDDLHFQSQLLKNGELAVKKRLLMDEARVQLRRLEELEGPKEYKDCSARFYEYEMKLAALGRKYMEEFSKVRERGLLRRGNLDPELPLYYEFDST</sequence>
<accession>A0AAN6MYC2</accession>
<dbReference type="EMBL" id="MU853915">
    <property type="protein sequence ID" value="KAK3935619.1"/>
    <property type="molecule type" value="Genomic_DNA"/>
</dbReference>
<organism evidence="2 3">
    <name type="scientific">Diplogelasinospora grovesii</name>
    <dbReference type="NCBI Taxonomy" id="303347"/>
    <lineage>
        <taxon>Eukaryota</taxon>
        <taxon>Fungi</taxon>
        <taxon>Dikarya</taxon>
        <taxon>Ascomycota</taxon>
        <taxon>Pezizomycotina</taxon>
        <taxon>Sordariomycetes</taxon>
        <taxon>Sordariomycetidae</taxon>
        <taxon>Sordariales</taxon>
        <taxon>Diplogelasinosporaceae</taxon>
        <taxon>Diplogelasinospora</taxon>
    </lineage>
</organism>